<evidence type="ECO:0000313" key="2">
    <source>
        <dbReference type="Proteomes" id="UP000886501"/>
    </source>
</evidence>
<evidence type="ECO:0000313" key="1">
    <source>
        <dbReference type="EMBL" id="KAF9649144.1"/>
    </source>
</evidence>
<gene>
    <name evidence="1" type="ORF">BDM02DRAFT_1969398</name>
</gene>
<keyword evidence="2" id="KW-1185">Reference proteome</keyword>
<organism evidence="1 2">
    <name type="scientific">Thelephora ganbajun</name>
    <name type="common">Ganba fungus</name>
    <dbReference type="NCBI Taxonomy" id="370292"/>
    <lineage>
        <taxon>Eukaryota</taxon>
        <taxon>Fungi</taxon>
        <taxon>Dikarya</taxon>
        <taxon>Basidiomycota</taxon>
        <taxon>Agaricomycotina</taxon>
        <taxon>Agaricomycetes</taxon>
        <taxon>Thelephorales</taxon>
        <taxon>Thelephoraceae</taxon>
        <taxon>Thelephora</taxon>
    </lineage>
</organism>
<dbReference type="Proteomes" id="UP000886501">
    <property type="component" value="Unassembled WGS sequence"/>
</dbReference>
<accession>A0ACB6ZHT6</accession>
<reference evidence="1" key="1">
    <citation type="submission" date="2019-10" db="EMBL/GenBank/DDBJ databases">
        <authorList>
            <consortium name="DOE Joint Genome Institute"/>
            <person name="Kuo A."/>
            <person name="Miyauchi S."/>
            <person name="Kiss E."/>
            <person name="Drula E."/>
            <person name="Kohler A."/>
            <person name="Sanchez-Garcia M."/>
            <person name="Andreopoulos B."/>
            <person name="Barry K.W."/>
            <person name="Bonito G."/>
            <person name="Buee M."/>
            <person name="Carver A."/>
            <person name="Chen C."/>
            <person name="Cichocki N."/>
            <person name="Clum A."/>
            <person name="Culley D."/>
            <person name="Crous P.W."/>
            <person name="Fauchery L."/>
            <person name="Girlanda M."/>
            <person name="Hayes R."/>
            <person name="Keri Z."/>
            <person name="Labutti K."/>
            <person name="Lipzen A."/>
            <person name="Lombard V."/>
            <person name="Magnuson J."/>
            <person name="Maillard F."/>
            <person name="Morin E."/>
            <person name="Murat C."/>
            <person name="Nolan M."/>
            <person name="Ohm R."/>
            <person name="Pangilinan J."/>
            <person name="Pereira M."/>
            <person name="Perotto S."/>
            <person name="Peter M."/>
            <person name="Riley R."/>
            <person name="Sitrit Y."/>
            <person name="Stielow B."/>
            <person name="Szollosi G."/>
            <person name="Zifcakova L."/>
            <person name="Stursova M."/>
            <person name="Spatafora J.W."/>
            <person name="Tedersoo L."/>
            <person name="Vaario L.-M."/>
            <person name="Yamada A."/>
            <person name="Yan M."/>
            <person name="Wang P."/>
            <person name="Xu J."/>
            <person name="Bruns T."/>
            <person name="Baldrian P."/>
            <person name="Vilgalys R."/>
            <person name="Henrissat B."/>
            <person name="Grigoriev I.V."/>
            <person name="Hibbett D."/>
            <person name="Nagy L.G."/>
            <person name="Martin F.M."/>
        </authorList>
    </citation>
    <scope>NUCLEOTIDE SEQUENCE</scope>
    <source>
        <strain evidence="1">P2</strain>
    </source>
</reference>
<sequence>MLRNGIQPRSSINAKYLCGSSKEVRRYRLQSTASKREIRANVNVLHGSSLPLSPSPLPGPHSSTGMFACPTFQESLLPTLVRYLKRLPLSYMHFLSRVYFEDRRMKQPCLCNDSRLQAKGMHQTPRLWGYRCFVASLGLRRPTYHGGTAVPVDISKVLHRTIPDRF</sequence>
<proteinExistence type="predicted"/>
<dbReference type="EMBL" id="MU118002">
    <property type="protein sequence ID" value="KAF9649144.1"/>
    <property type="molecule type" value="Genomic_DNA"/>
</dbReference>
<name>A0ACB6ZHT6_THEGA</name>
<comment type="caution">
    <text evidence="1">The sequence shown here is derived from an EMBL/GenBank/DDBJ whole genome shotgun (WGS) entry which is preliminary data.</text>
</comment>
<protein>
    <submittedName>
        <fullName evidence="1">Uncharacterized protein</fullName>
    </submittedName>
</protein>
<reference evidence="1" key="2">
    <citation type="journal article" date="2020" name="Nat. Commun.">
        <title>Large-scale genome sequencing of mycorrhizal fungi provides insights into the early evolution of symbiotic traits.</title>
        <authorList>
            <person name="Miyauchi S."/>
            <person name="Kiss E."/>
            <person name="Kuo A."/>
            <person name="Drula E."/>
            <person name="Kohler A."/>
            <person name="Sanchez-Garcia M."/>
            <person name="Morin E."/>
            <person name="Andreopoulos B."/>
            <person name="Barry K.W."/>
            <person name="Bonito G."/>
            <person name="Buee M."/>
            <person name="Carver A."/>
            <person name="Chen C."/>
            <person name="Cichocki N."/>
            <person name="Clum A."/>
            <person name="Culley D."/>
            <person name="Crous P.W."/>
            <person name="Fauchery L."/>
            <person name="Girlanda M."/>
            <person name="Hayes R.D."/>
            <person name="Keri Z."/>
            <person name="LaButti K."/>
            <person name="Lipzen A."/>
            <person name="Lombard V."/>
            <person name="Magnuson J."/>
            <person name="Maillard F."/>
            <person name="Murat C."/>
            <person name="Nolan M."/>
            <person name="Ohm R.A."/>
            <person name="Pangilinan J."/>
            <person name="Pereira M.F."/>
            <person name="Perotto S."/>
            <person name="Peter M."/>
            <person name="Pfister S."/>
            <person name="Riley R."/>
            <person name="Sitrit Y."/>
            <person name="Stielow J.B."/>
            <person name="Szollosi G."/>
            <person name="Zifcakova L."/>
            <person name="Stursova M."/>
            <person name="Spatafora J.W."/>
            <person name="Tedersoo L."/>
            <person name="Vaario L.M."/>
            <person name="Yamada A."/>
            <person name="Yan M."/>
            <person name="Wang P."/>
            <person name="Xu J."/>
            <person name="Bruns T."/>
            <person name="Baldrian P."/>
            <person name="Vilgalys R."/>
            <person name="Dunand C."/>
            <person name="Henrissat B."/>
            <person name="Grigoriev I.V."/>
            <person name="Hibbett D."/>
            <person name="Nagy L.G."/>
            <person name="Martin F.M."/>
        </authorList>
    </citation>
    <scope>NUCLEOTIDE SEQUENCE</scope>
    <source>
        <strain evidence="1">P2</strain>
    </source>
</reference>